<sequence length="298" mass="34160">MPRFESKTKMLEWKRIQRLGRRRIAKAARDSAARSVLWHEALLPLSALGAPSLSLSGTNAITSREDAPIPIPSFLSGSPTSGGQEAASEHSYSFLDFPPEVRNAIYQYAVEYPTCRALFDSYYKQKDRGVRRIFHGARVKLHTPTVLLLNKQVTREALTVLRTQPFVIDKIPPWIPGHRLPLPITDFITPQTLQNIGSFEFKVTFGEGSGGSGYIWRYILKPVLDAWSQRNSVTRLRVMFKLANIDVEPMWYWELKDYEKLVDNVRTPSACSEFVNSRWNTQRLTRFLDQRVRVQMCG</sequence>
<name>A0AAN9UVS4_9PEZI</name>
<protein>
    <submittedName>
        <fullName evidence="1">Uncharacterized protein</fullName>
    </submittedName>
</protein>
<dbReference type="Proteomes" id="UP001320420">
    <property type="component" value="Unassembled WGS sequence"/>
</dbReference>
<gene>
    <name evidence="1" type="ORF">SLS62_003948</name>
</gene>
<comment type="caution">
    <text evidence="1">The sequence shown here is derived from an EMBL/GenBank/DDBJ whole genome shotgun (WGS) entry which is preliminary data.</text>
</comment>
<evidence type="ECO:0000313" key="1">
    <source>
        <dbReference type="EMBL" id="KAK7754102.1"/>
    </source>
</evidence>
<accession>A0AAN9UVS4</accession>
<dbReference type="EMBL" id="JAKJXP020000023">
    <property type="protein sequence ID" value="KAK7754102.1"/>
    <property type="molecule type" value="Genomic_DNA"/>
</dbReference>
<keyword evidence="2" id="KW-1185">Reference proteome</keyword>
<proteinExistence type="predicted"/>
<organism evidence="1 2">
    <name type="scientific">Diatrype stigma</name>
    <dbReference type="NCBI Taxonomy" id="117547"/>
    <lineage>
        <taxon>Eukaryota</taxon>
        <taxon>Fungi</taxon>
        <taxon>Dikarya</taxon>
        <taxon>Ascomycota</taxon>
        <taxon>Pezizomycotina</taxon>
        <taxon>Sordariomycetes</taxon>
        <taxon>Xylariomycetidae</taxon>
        <taxon>Xylariales</taxon>
        <taxon>Diatrypaceae</taxon>
        <taxon>Diatrype</taxon>
    </lineage>
</organism>
<evidence type="ECO:0000313" key="2">
    <source>
        <dbReference type="Proteomes" id="UP001320420"/>
    </source>
</evidence>
<dbReference type="AlphaFoldDB" id="A0AAN9UVS4"/>
<reference evidence="1 2" key="1">
    <citation type="submission" date="2024-02" db="EMBL/GenBank/DDBJ databases">
        <title>De novo assembly and annotation of 12 fungi associated with fruit tree decline syndrome in Ontario, Canada.</title>
        <authorList>
            <person name="Sulman M."/>
            <person name="Ellouze W."/>
            <person name="Ilyukhin E."/>
        </authorList>
    </citation>
    <scope>NUCLEOTIDE SEQUENCE [LARGE SCALE GENOMIC DNA]</scope>
    <source>
        <strain evidence="1 2">M11/M66-122</strain>
    </source>
</reference>